<dbReference type="EMBL" id="BKCJ011658197">
    <property type="protein sequence ID" value="GFD45801.1"/>
    <property type="molecule type" value="Genomic_DNA"/>
</dbReference>
<organism evidence="2">
    <name type="scientific">Tanacetum cinerariifolium</name>
    <name type="common">Dalmatian daisy</name>
    <name type="synonym">Chrysanthemum cinerariifolium</name>
    <dbReference type="NCBI Taxonomy" id="118510"/>
    <lineage>
        <taxon>Eukaryota</taxon>
        <taxon>Viridiplantae</taxon>
        <taxon>Streptophyta</taxon>
        <taxon>Embryophyta</taxon>
        <taxon>Tracheophyta</taxon>
        <taxon>Spermatophyta</taxon>
        <taxon>Magnoliopsida</taxon>
        <taxon>eudicotyledons</taxon>
        <taxon>Gunneridae</taxon>
        <taxon>Pentapetalae</taxon>
        <taxon>asterids</taxon>
        <taxon>campanulids</taxon>
        <taxon>Asterales</taxon>
        <taxon>Asteraceae</taxon>
        <taxon>Asteroideae</taxon>
        <taxon>Anthemideae</taxon>
        <taxon>Anthemidinae</taxon>
        <taxon>Tanacetum</taxon>
    </lineage>
</organism>
<comment type="caution">
    <text evidence="2">The sequence shown here is derived from an EMBL/GenBank/DDBJ whole genome shotgun (WGS) entry which is preliminary data.</text>
</comment>
<feature type="region of interest" description="Disordered" evidence="1">
    <location>
        <begin position="1"/>
        <end position="29"/>
    </location>
</feature>
<name>A0A699WLX3_TANCI</name>
<dbReference type="AlphaFoldDB" id="A0A699WLX3"/>
<feature type="compositionally biased region" description="Acidic residues" evidence="1">
    <location>
        <begin position="17"/>
        <end position="29"/>
    </location>
</feature>
<evidence type="ECO:0000256" key="1">
    <source>
        <dbReference type="SAM" id="MobiDB-lite"/>
    </source>
</evidence>
<evidence type="ECO:0000313" key="2">
    <source>
        <dbReference type="EMBL" id="GFD45801.1"/>
    </source>
</evidence>
<feature type="non-terminal residue" evidence="2">
    <location>
        <position position="1"/>
    </location>
</feature>
<reference evidence="2" key="1">
    <citation type="journal article" date="2019" name="Sci. Rep.">
        <title>Draft genome of Tanacetum cinerariifolium, the natural source of mosquito coil.</title>
        <authorList>
            <person name="Yamashiro T."/>
            <person name="Shiraishi A."/>
            <person name="Satake H."/>
            <person name="Nakayama K."/>
        </authorList>
    </citation>
    <scope>NUCLEOTIDE SEQUENCE</scope>
</reference>
<accession>A0A699WLX3</accession>
<gene>
    <name evidence="2" type="ORF">Tci_917770</name>
</gene>
<proteinExistence type="predicted"/>
<sequence>EARIQLNAEQADWRGDTDDESDDQELEAH</sequence>
<protein>
    <submittedName>
        <fullName evidence="2">Uncharacterized protein</fullName>
    </submittedName>
</protein>